<name>E8N9Z8_MICTS</name>
<proteinExistence type="predicted"/>
<evidence type="ECO:0000313" key="1">
    <source>
        <dbReference type="EMBL" id="BAJ75828.1"/>
    </source>
</evidence>
<dbReference type="AlphaFoldDB" id="E8N9Z8"/>
<accession>E8N9Z8</accession>
<sequence length="83" mass="8657">MDQQLAQGAALDSREVGPGLARRLLDGGTGHGRAARGIRDADMVDIGNKVSLGFLVRLLRALDESSKRGSGSSGLLDVLSLLK</sequence>
<dbReference type="STRING" id="979556.MTES_2864"/>
<reference key="2">
    <citation type="submission" date="2011-02" db="EMBL/GenBank/DDBJ databases">
        <title>Genome sequence of Microbacterium testaceum StLB037.</title>
        <authorList>
            <person name="Morohoshi T."/>
            <person name="Wang W.Z."/>
            <person name="Someya N."/>
            <person name="Ikeda T."/>
        </authorList>
    </citation>
    <scope>NUCLEOTIDE SEQUENCE</scope>
    <source>
        <strain>StLB037</strain>
    </source>
</reference>
<protein>
    <submittedName>
        <fullName evidence="1">Histone acetyltransferase HPA2</fullName>
    </submittedName>
</protein>
<dbReference type="HOGENOM" id="CLU_2538837_0_0_11"/>
<dbReference type="Proteomes" id="UP000008975">
    <property type="component" value="Chromosome"/>
</dbReference>
<organism evidence="1 2">
    <name type="scientific">Microbacterium testaceum (strain StLB037)</name>
    <dbReference type="NCBI Taxonomy" id="979556"/>
    <lineage>
        <taxon>Bacteria</taxon>
        <taxon>Bacillati</taxon>
        <taxon>Actinomycetota</taxon>
        <taxon>Actinomycetes</taxon>
        <taxon>Micrococcales</taxon>
        <taxon>Microbacteriaceae</taxon>
        <taxon>Microbacterium</taxon>
    </lineage>
</organism>
<evidence type="ECO:0000313" key="2">
    <source>
        <dbReference type="Proteomes" id="UP000008975"/>
    </source>
</evidence>
<reference evidence="1 2" key="1">
    <citation type="journal article" date="2011" name="J. Bacteriol.">
        <title>Genome sequence of Microbacterium testaceum StLB037, an N-acylhomoserine lactone-degrading bacterium isolated from potato leaves.</title>
        <authorList>
            <person name="Morohoshi T."/>
            <person name="Wang W.-Z."/>
            <person name="Someya N."/>
            <person name="Ikeda T."/>
        </authorList>
    </citation>
    <scope>NUCLEOTIDE SEQUENCE [LARGE SCALE GENOMIC DNA]</scope>
    <source>
        <strain evidence="1 2">StLB037</strain>
    </source>
</reference>
<gene>
    <name evidence="1" type="ordered locus">MTES_2864</name>
</gene>
<dbReference type="KEGG" id="mts:MTES_2864"/>
<dbReference type="EMBL" id="AP012052">
    <property type="protein sequence ID" value="BAJ75828.1"/>
    <property type="molecule type" value="Genomic_DNA"/>
</dbReference>